<sequence length="175" mass="18763">MSNTTRHRCHARDCVTLLCSLTAAAAGKGELTDSSPRFPTGEEALVAVGARCTHARCDHTHGKESRQRLFLQQGGDFGNPFELRGVRSLAAVGAPRSNIRSCTGAWGFRSCSRFRAMVAARPYEYVSRARCDTSSASRSLAAEAASWFGEHQCDESRSAHAQRGSRDADGGGGGR</sequence>
<reference evidence="2" key="2">
    <citation type="submission" date="2021-09" db="EMBL/GenBank/DDBJ databases">
        <authorList>
            <person name="Jia N."/>
            <person name="Wang J."/>
            <person name="Shi W."/>
            <person name="Du L."/>
            <person name="Sun Y."/>
            <person name="Zhan W."/>
            <person name="Jiang J."/>
            <person name="Wang Q."/>
            <person name="Zhang B."/>
            <person name="Ji P."/>
            <person name="Sakyi L.B."/>
            <person name="Cui X."/>
            <person name="Yuan T."/>
            <person name="Jiang B."/>
            <person name="Yang W."/>
            <person name="Lam T.T.-Y."/>
            <person name="Chang Q."/>
            <person name="Ding S."/>
            <person name="Wang X."/>
            <person name="Zhu J."/>
            <person name="Ruan X."/>
            <person name="Zhao L."/>
            <person name="Wei J."/>
            <person name="Que T."/>
            <person name="Du C."/>
            <person name="Cheng J."/>
            <person name="Dai P."/>
            <person name="Han X."/>
            <person name="Huang E."/>
            <person name="Gao Y."/>
            <person name="Liu J."/>
            <person name="Shao H."/>
            <person name="Ye R."/>
            <person name="Li L."/>
            <person name="Wei W."/>
            <person name="Wang X."/>
            <person name="Wang C."/>
            <person name="Huo Q."/>
            <person name="Li W."/>
            <person name="Guo W."/>
            <person name="Chen H."/>
            <person name="Chen S."/>
            <person name="Zhou L."/>
            <person name="Zhou L."/>
            <person name="Ni X."/>
            <person name="Tian J."/>
            <person name="Zhou Y."/>
            <person name="Sheng Y."/>
            <person name="Liu T."/>
            <person name="Pan Y."/>
            <person name="Xia L."/>
            <person name="Li J."/>
            <person name="Zhao F."/>
            <person name="Cao W."/>
        </authorList>
    </citation>
    <scope>NUCLEOTIDE SEQUENCE</scope>
    <source>
        <strain evidence="2">Rmic-2018</strain>
        <tissue evidence="2">Larvae</tissue>
    </source>
</reference>
<gene>
    <name evidence="2" type="ORF">HPB51_017570</name>
</gene>
<accession>A0A9J6F4K2</accession>
<feature type="compositionally biased region" description="Basic and acidic residues" evidence="1">
    <location>
        <begin position="153"/>
        <end position="169"/>
    </location>
</feature>
<evidence type="ECO:0000256" key="1">
    <source>
        <dbReference type="SAM" id="MobiDB-lite"/>
    </source>
</evidence>
<reference evidence="2" key="1">
    <citation type="journal article" date="2020" name="Cell">
        <title>Large-Scale Comparative Analyses of Tick Genomes Elucidate Their Genetic Diversity and Vector Capacities.</title>
        <authorList>
            <consortium name="Tick Genome and Microbiome Consortium (TIGMIC)"/>
            <person name="Jia N."/>
            <person name="Wang J."/>
            <person name="Shi W."/>
            <person name="Du L."/>
            <person name="Sun Y."/>
            <person name="Zhan W."/>
            <person name="Jiang J.F."/>
            <person name="Wang Q."/>
            <person name="Zhang B."/>
            <person name="Ji P."/>
            <person name="Bell-Sakyi L."/>
            <person name="Cui X.M."/>
            <person name="Yuan T.T."/>
            <person name="Jiang B.G."/>
            <person name="Yang W.F."/>
            <person name="Lam T.T."/>
            <person name="Chang Q.C."/>
            <person name="Ding S.J."/>
            <person name="Wang X.J."/>
            <person name="Zhu J.G."/>
            <person name="Ruan X.D."/>
            <person name="Zhao L."/>
            <person name="Wei J.T."/>
            <person name="Ye R.Z."/>
            <person name="Que T.C."/>
            <person name="Du C.H."/>
            <person name="Zhou Y.H."/>
            <person name="Cheng J.X."/>
            <person name="Dai P.F."/>
            <person name="Guo W.B."/>
            <person name="Han X.H."/>
            <person name="Huang E.J."/>
            <person name="Li L.F."/>
            <person name="Wei W."/>
            <person name="Gao Y.C."/>
            <person name="Liu J.Z."/>
            <person name="Shao H.Z."/>
            <person name="Wang X."/>
            <person name="Wang C.C."/>
            <person name="Yang T.C."/>
            <person name="Huo Q.B."/>
            <person name="Li W."/>
            <person name="Chen H.Y."/>
            <person name="Chen S.E."/>
            <person name="Zhou L.G."/>
            <person name="Ni X.B."/>
            <person name="Tian J.H."/>
            <person name="Sheng Y."/>
            <person name="Liu T."/>
            <person name="Pan Y.S."/>
            <person name="Xia L.Y."/>
            <person name="Li J."/>
            <person name="Zhao F."/>
            <person name="Cao W.C."/>
        </authorList>
    </citation>
    <scope>NUCLEOTIDE SEQUENCE</scope>
    <source>
        <strain evidence="2">Rmic-2018</strain>
    </source>
</reference>
<name>A0A9J6F4K2_RHIMP</name>
<protein>
    <submittedName>
        <fullName evidence="2">Uncharacterized protein</fullName>
    </submittedName>
</protein>
<evidence type="ECO:0000313" key="2">
    <source>
        <dbReference type="EMBL" id="KAH8041750.1"/>
    </source>
</evidence>
<organism evidence="2 3">
    <name type="scientific">Rhipicephalus microplus</name>
    <name type="common">Cattle tick</name>
    <name type="synonym">Boophilus microplus</name>
    <dbReference type="NCBI Taxonomy" id="6941"/>
    <lineage>
        <taxon>Eukaryota</taxon>
        <taxon>Metazoa</taxon>
        <taxon>Ecdysozoa</taxon>
        <taxon>Arthropoda</taxon>
        <taxon>Chelicerata</taxon>
        <taxon>Arachnida</taxon>
        <taxon>Acari</taxon>
        <taxon>Parasitiformes</taxon>
        <taxon>Ixodida</taxon>
        <taxon>Ixodoidea</taxon>
        <taxon>Ixodidae</taxon>
        <taxon>Rhipicephalinae</taxon>
        <taxon>Rhipicephalus</taxon>
        <taxon>Boophilus</taxon>
    </lineage>
</organism>
<proteinExistence type="predicted"/>
<dbReference type="Proteomes" id="UP000821866">
    <property type="component" value="Chromosome 1"/>
</dbReference>
<dbReference type="EMBL" id="JABSTU010000001">
    <property type="protein sequence ID" value="KAH8041750.1"/>
    <property type="molecule type" value="Genomic_DNA"/>
</dbReference>
<comment type="caution">
    <text evidence="2">The sequence shown here is derived from an EMBL/GenBank/DDBJ whole genome shotgun (WGS) entry which is preliminary data.</text>
</comment>
<feature type="region of interest" description="Disordered" evidence="1">
    <location>
        <begin position="153"/>
        <end position="175"/>
    </location>
</feature>
<evidence type="ECO:0000313" key="3">
    <source>
        <dbReference type="Proteomes" id="UP000821866"/>
    </source>
</evidence>
<keyword evidence="3" id="KW-1185">Reference proteome</keyword>
<dbReference type="AlphaFoldDB" id="A0A9J6F4K2"/>